<organism evidence="1 2">
    <name type="scientific">Sinomonas humi</name>
    <dbReference type="NCBI Taxonomy" id="1338436"/>
    <lineage>
        <taxon>Bacteria</taxon>
        <taxon>Bacillati</taxon>
        <taxon>Actinomycetota</taxon>
        <taxon>Actinomycetes</taxon>
        <taxon>Micrococcales</taxon>
        <taxon>Micrococcaceae</taxon>
        <taxon>Sinomonas</taxon>
    </lineage>
</organism>
<accession>A0A0B2ARG3</accession>
<dbReference type="PANTHER" id="PTHR40267:SF1">
    <property type="entry name" value="BLR3294 PROTEIN"/>
    <property type="match status" value="1"/>
</dbReference>
<dbReference type="PIRSF" id="PIRSF015736">
    <property type="entry name" value="MI"/>
    <property type="match status" value="1"/>
</dbReference>
<dbReference type="OrthoDB" id="4537983at2"/>
<evidence type="ECO:0000313" key="2">
    <source>
        <dbReference type="Proteomes" id="UP000030982"/>
    </source>
</evidence>
<dbReference type="Pfam" id="PF17645">
    <property type="entry name" value="Amdase"/>
    <property type="match status" value="1"/>
</dbReference>
<protein>
    <recommendedName>
        <fullName evidence="3">Asp/Glu racemase</fullName>
    </recommendedName>
</protein>
<reference evidence="1 2" key="1">
    <citation type="submission" date="2014-09" db="EMBL/GenBank/DDBJ databases">
        <title>Genome sequence of Sinomonas sp. MUSC 117.</title>
        <authorList>
            <person name="Lee L.-H."/>
        </authorList>
    </citation>
    <scope>NUCLEOTIDE SEQUENCE [LARGE SCALE GENOMIC DNA]</scope>
    <source>
        <strain evidence="1 2">MUSC 117</strain>
    </source>
</reference>
<dbReference type="AlphaFoldDB" id="A0A0B2ARG3"/>
<dbReference type="STRING" id="1338436.LK10_04665"/>
<dbReference type="InterPro" id="IPR053714">
    <property type="entry name" value="Iso_Racemase_Enz_sf"/>
</dbReference>
<sequence>MAESRPTVRPWGKASYLVDGGIAVRAQIGMVVLSSDQTLSYEARAMLDVPGVGLYESRLLDPGNPSQPLTMDLLEGYFDGLGGAIRQINIRRPSDVIALGCTSAAMAIGYGELEQRVQTLTPQARVTDPFTAILSALRALGPARVGFVSPYPQEVAEKMVAKIEAAGHPVPAGIRFHNETGSGRLDAPFIWPASISGAVRQLVNESEVDAVVVACTQMRAAGVLAELERETGKSLISSNQALCWHALRLAGVGDAIYGWGRLFQTEL</sequence>
<dbReference type="EMBL" id="JTDL01000076">
    <property type="protein sequence ID" value="KHL04554.1"/>
    <property type="molecule type" value="Genomic_DNA"/>
</dbReference>
<dbReference type="InterPro" id="IPR026286">
    <property type="entry name" value="MaiA/AMDase"/>
</dbReference>
<dbReference type="PANTHER" id="PTHR40267">
    <property type="entry name" value="BLR3294 PROTEIN"/>
    <property type="match status" value="1"/>
</dbReference>
<gene>
    <name evidence="1" type="ORF">LK10_04665</name>
</gene>
<comment type="caution">
    <text evidence="1">The sequence shown here is derived from an EMBL/GenBank/DDBJ whole genome shotgun (WGS) entry which is preliminary data.</text>
</comment>
<evidence type="ECO:0008006" key="3">
    <source>
        <dbReference type="Google" id="ProtNLM"/>
    </source>
</evidence>
<dbReference type="Gene3D" id="3.40.50.12500">
    <property type="match status" value="1"/>
</dbReference>
<evidence type="ECO:0000313" key="1">
    <source>
        <dbReference type="EMBL" id="KHL04554.1"/>
    </source>
</evidence>
<name>A0A0B2ARG3_9MICC</name>
<keyword evidence="2" id="KW-1185">Reference proteome</keyword>
<proteinExistence type="predicted"/>
<dbReference type="Proteomes" id="UP000030982">
    <property type="component" value="Unassembled WGS sequence"/>
</dbReference>